<protein>
    <submittedName>
        <fullName evidence="3">SurA N-terminal domain-containing protein</fullName>
    </submittedName>
</protein>
<accession>A0A1G6DRT6</accession>
<dbReference type="Pfam" id="PF13624">
    <property type="entry name" value="SurA_N_3"/>
    <property type="match status" value="1"/>
</dbReference>
<name>A0A1G6DRT6_9BACT</name>
<keyword evidence="1 2" id="KW-0732">Signal</keyword>
<feature type="chain" id="PRO_5011746497" evidence="2">
    <location>
        <begin position="23"/>
        <end position="316"/>
    </location>
</feature>
<dbReference type="SUPFAM" id="SSF109998">
    <property type="entry name" value="Triger factor/SurA peptide-binding domain-like"/>
    <property type="match status" value="1"/>
</dbReference>
<dbReference type="Proteomes" id="UP000198771">
    <property type="component" value="Unassembled WGS sequence"/>
</dbReference>
<dbReference type="PANTHER" id="PTHR47637:SF1">
    <property type="entry name" value="CHAPERONE SURA"/>
    <property type="match status" value="1"/>
</dbReference>
<organism evidence="3 4">
    <name type="scientific">Desulfonatronum thiosulfatophilum</name>
    <dbReference type="NCBI Taxonomy" id="617002"/>
    <lineage>
        <taxon>Bacteria</taxon>
        <taxon>Pseudomonadati</taxon>
        <taxon>Thermodesulfobacteriota</taxon>
        <taxon>Desulfovibrionia</taxon>
        <taxon>Desulfovibrionales</taxon>
        <taxon>Desulfonatronaceae</taxon>
        <taxon>Desulfonatronum</taxon>
    </lineage>
</organism>
<evidence type="ECO:0000256" key="1">
    <source>
        <dbReference type="ARBA" id="ARBA00022729"/>
    </source>
</evidence>
<keyword evidence="4" id="KW-1185">Reference proteome</keyword>
<evidence type="ECO:0000313" key="3">
    <source>
        <dbReference type="EMBL" id="SDB47848.1"/>
    </source>
</evidence>
<dbReference type="Gene3D" id="1.10.4030.10">
    <property type="entry name" value="Porin chaperone SurA, peptide-binding domain"/>
    <property type="match status" value="1"/>
</dbReference>
<dbReference type="PANTHER" id="PTHR47637">
    <property type="entry name" value="CHAPERONE SURA"/>
    <property type="match status" value="1"/>
</dbReference>
<dbReference type="PROSITE" id="PS51257">
    <property type="entry name" value="PROKAR_LIPOPROTEIN"/>
    <property type="match status" value="1"/>
</dbReference>
<sequence>MSFMRITPFSIPFLLALAVVLAGSGCSSPMVEDGVVARINGQPVYLAQLEAVHDLKYLARTTQHSSSLGRLRQEYGAVLSEIVVQYLVAQFLEERGLAVSENELGASEAQVRADYPEGAFEQTLVEEYVHLDRWREQLKATLSQEKLLQKVLRPSISIDYQEVDSYYRNNIGDFYLHPRVEFLFIHGRDRDLVERVLEMSASEPDPVILGKRFDRVGVYTYNLREDNLSTDWQALLVELEPKQATSILMREPEGHYALVLLERTQGRIIDPAQAYPLVERILVERKMEQAFDAWLADALASANIVINQQLLEETAG</sequence>
<dbReference type="InterPro" id="IPR027304">
    <property type="entry name" value="Trigger_fact/SurA_dom_sf"/>
</dbReference>
<dbReference type="InterPro" id="IPR050280">
    <property type="entry name" value="OMP_Chaperone_SurA"/>
</dbReference>
<evidence type="ECO:0000313" key="4">
    <source>
        <dbReference type="Proteomes" id="UP000198771"/>
    </source>
</evidence>
<dbReference type="AlphaFoldDB" id="A0A1G6DRT6"/>
<evidence type="ECO:0000256" key="2">
    <source>
        <dbReference type="SAM" id="SignalP"/>
    </source>
</evidence>
<dbReference type="EMBL" id="FMXO01000013">
    <property type="protein sequence ID" value="SDB47848.1"/>
    <property type="molecule type" value="Genomic_DNA"/>
</dbReference>
<gene>
    <name evidence="3" type="ORF">SAMN05660653_02350</name>
</gene>
<feature type="signal peptide" evidence="2">
    <location>
        <begin position="1"/>
        <end position="22"/>
    </location>
</feature>
<reference evidence="3 4" key="1">
    <citation type="submission" date="2016-10" db="EMBL/GenBank/DDBJ databases">
        <authorList>
            <person name="de Groot N.N."/>
        </authorList>
    </citation>
    <scope>NUCLEOTIDE SEQUENCE [LARGE SCALE GENOMIC DNA]</scope>
    <source>
        <strain evidence="3 4">ASO4-2</strain>
    </source>
</reference>
<dbReference type="STRING" id="617002.SAMN05660653_02350"/>
<proteinExistence type="predicted"/>